<feature type="region of interest" description="Disordered" evidence="7">
    <location>
        <begin position="569"/>
        <end position="639"/>
    </location>
</feature>
<proteinExistence type="predicted"/>
<feature type="compositionally biased region" description="Basic and acidic residues" evidence="7">
    <location>
        <begin position="308"/>
        <end position="319"/>
    </location>
</feature>
<dbReference type="OrthoDB" id="196131at2759"/>
<feature type="domain" description="Helicase C-terminal" evidence="9">
    <location>
        <begin position="992"/>
        <end position="1159"/>
    </location>
</feature>
<name>A0A1Y1JIK3_PLAGO</name>
<protein>
    <recommendedName>
        <fullName evidence="1">RNA helicase</fullName>
        <ecNumber evidence="1">3.6.4.13</ecNumber>
    </recommendedName>
</protein>
<dbReference type="SUPFAM" id="SSF81995">
    <property type="entry name" value="beta-sandwich domain of Sec23/24"/>
    <property type="match status" value="1"/>
</dbReference>
<organism evidence="11 12">
    <name type="scientific">Plasmodium gonderi</name>
    <dbReference type="NCBI Taxonomy" id="77519"/>
    <lineage>
        <taxon>Eukaryota</taxon>
        <taxon>Sar</taxon>
        <taxon>Alveolata</taxon>
        <taxon>Apicomplexa</taxon>
        <taxon>Aconoidasida</taxon>
        <taxon>Haemosporida</taxon>
        <taxon>Plasmodiidae</taxon>
        <taxon>Plasmodium</taxon>
        <taxon>Plasmodium (Plasmodium)</taxon>
    </lineage>
</organism>
<feature type="region of interest" description="Disordered" evidence="7">
    <location>
        <begin position="462"/>
        <end position="520"/>
    </location>
</feature>
<dbReference type="PROSITE" id="PS51195">
    <property type="entry name" value="Q_MOTIF"/>
    <property type="match status" value="1"/>
</dbReference>
<evidence type="ECO:0000256" key="7">
    <source>
        <dbReference type="SAM" id="MobiDB-lite"/>
    </source>
</evidence>
<evidence type="ECO:0000313" key="12">
    <source>
        <dbReference type="Proteomes" id="UP000195521"/>
    </source>
</evidence>
<dbReference type="InterPro" id="IPR027417">
    <property type="entry name" value="P-loop_NTPase"/>
</dbReference>
<feature type="compositionally biased region" description="Basic and acidic residues" evidence="7">
    <location>
        <begin position="499"/>
        <end position="520"/>
    </location>
</feature>
<dbReference type="SUPFAM" id="SSF52540">
    <property type="entry name" value="P-loop containing nucleoside triphosphate hydrolases"/>
    <property type="match status" value="2"/>
</dbReference>
<keyword evidence="3" id="KW-0378">Hydrolase</keyword>
<feature type="compositionally biased region" description="Basic and acidic residues" evidence="7">
    <location>
        <begin position="85"/>
        <end position="109"/>
    </location>
</feature>
<feature type="compositionally biased region" description="Low complexity" evidence="7">
    <location>
        <begin position="145"/>
        <end position="158"/>
    </location>
</feature>
<feature type="region of interest" description="Disordered" evidence="7">
    <location>
        <begin position="85"/>
        <end position="406"/>
    </location>
</feature>
<dbReference type="RefSeq" id="XP_028544057.1">
    <property type="nucleotide sequence ID" value="XM_028688256.1"/>
</dbReference>
<evidence type="ECO:0000313" key="11">
    <source>
        <dbReference type="EMBL" id="GAW81468.1"/>
    </source>
</evidence>
<feature type="short sequence motif" description="Q motif" evidence="6">
    <location>
        <begin position="772"/>
        <end position="800"/>
    </location>
</feature>
<feature type="domain" description="Helicase ATP-binding" evidence="8">
    <location>
        <begin position="803"/>
        <end position="981"/>
    </location>
</feature>
<feature type="compositionally biased region" description="Basic residues" evidence="7">
    <location>
        <begin position="261"/>
        <end position="274"/>
    </location>
</feature>
<keyword evidence="4 11" id="KW-0347">Helicase</keyword>
<dbReference type="InterPro" id="IPR014014">
    <property type="entry name" value="RNA_helicase_DEAD_Q_motif"/>
</dbReference>
<dbReference type="GO" id="GO:0005524">
    <property type="term" value="F:ATP binding"/>
    <property type="evidence" value="ECO:0007669"/>
    <property type="project" value="UniProtKB-KW"/>
</dbReference>
<comment type="caution">
    <text evidence="11">The sequence shown here is derived from an EMBL/GenBank/DDBJ whole genome shotgun (WGS) entry which is preliminary data.</text>
</comment>
<dbReference type="GO" id="GO:0003676">
    <property type="term" value="F:nucleic acid binding"/>
    <property type="evidence" value="ECO:0007669"/>
    <property type="project" value="InterPro"/>
</dbReference>
<dbReference type="SMART" id="SM00490">
    <property type="entry name" value="HELICc"/>
    <property type="match status" value="1"/>
</dbReference>
<accession>A0A1Y1JIK3</accession>
<feature type="compositionally biased region" description="Pro residues" evidence="7">
    <location>
        <begin position="1283"/>
        <end position="1296"/>
    </location>
</feature>
<feature type="compositionally biased region" description="Low complexity" evidence="7">
    <location>
        <begin position="1267"/>
        <end position="1282"/>
    </location>
</feature>
<feature type="compositionally biased region" description="Basic and acidic residues" evidence="7">
    <location>
        <begin position="394"/>
        <end position="406"/>
    </location>
</feature>
<evidence type="ECO:0000256" key="6">
    <source>
        <dbReference type="PROSITE-ProRule" id="PRU00552"/>
    </source>
</evidence>
<keyword evidence="12" id="KW-1185">Reference proteome</keyword>
<evidence type="ECO:0000256" key="3">
    <source>
        <dbReference type="ARBA" id="ARBA00022801"/>
    </source>
</evidence>
<sequence length="1537" mass="176092">MSRHYENYKRDRNNSILSSSKRKKNEFRYDNHERKRDSHDEESFKSYTIHKEETSEERDMQYYRKRIRQEWGDRVRLQRDCERVSRREWERERYRERRNSHLRSPEGFHKKSKRKKERMSSSGDEGDMSEYADGRSRRSGKSGRSGRSGQSGRSSSCSNGHQTSSAMYSEAVERKRMQHDKEKLGAKGSRDGEDRRRTKRRIKHGDRSNESSISQGEDSSEGRRECRRAQEGLKRERKNERGKSIHYGSSDSSSRTSEKYLRRKKKKKKKKKKNYSTSEDDSSTEKEEKEEKENKQHKEKHKKKKHGKRDEENNDDRSKTTGSRDLGKKDPLASESGENTDSGSEVRRKRKEVSIKVDDQAVGNVDSNVDSNMDTNADANVSTFASAPTNDLPSGKEENGEHKLSRLERLKRFAQKIKKKGNDEVDVKLPLSAKTTKFTLNMTRTHVGKKKKLDLDIFQNITGDADNVGDSEEEEKKKKKKKKKKTSARKMNGTDDVTTDSHNRKEDIEELNTDKWKEVGENDNEDALELFMRNLEKDYADKDTEKVLPNQTITLDEIYNYDVNMHKFEGSGKINSYKNEGDTSGEEAGLAKPSEEAGLAKPSEEAGLAKPSEEAGLAKPSEEVGLAKPGEEADLTKDQNSEEYYRLFIEALKKKTEDDIQKETKKDTEKEVEKIGKEKNGNSTAGKSESEEESIDGLSEDSEFNIETNTLRKVNKKLLQVNHDEVEYLPIKKNIYVQVSEITNMKESDVEMFRKNNGNIIVRGKNCPRPVQYFYQCGLPSKILQILERKNFKKMFSIQMQTIPALMCGRDVIAIAETGSGKTLSYLFPLMRHVLHQPPLRNNDGPIAIILTPTRELSKQVKNEAKVYCKAVNLKILAVYGGSNIGSQLNSLKRGVEILVGTPGRIIDILTISNCKVTNLNRVSFVVLDEADRLLDLGFESQIHSILNNCRKDKQTVMISATFPNYIQNLAKKLLYKPIEIIVGEKGKTNNNIYQFVQVLEESQKIFHLLKLLGEWASYGLILIFVNKQLEADVLYLELFKYDYKTLVLHGGQDQADREFTLQNFKEGKNKILIATSVMARGIDIKNIIVVINYQCPDHIEDYIHRIGRTGRSNSIGYSYTFITPNEHLKAYDIYNLIKNNIYYINKTIDIPLELETLVQEYTNSTSFSEYKKKGYTGKGYKFTPNEKSRLQIDKAIAKKELGLVQDKADNQPDVCAPDGELDVTSAVASGIAPALGQLNGMATGAMSTHVSLSSTVLQNQRRSSNQQGSQQQKQQQQQQQQQPPPPPPPPPPGEPPALNEQNDIKRIELEIQRIKMNDKMDLSLKAKTINELMKTYNFVAQQQKNMKKNVETSQESEIEKIAEKEATKASEHIKDEKERQLIFNRIKEDVKKKLANSKVQTNSKTENIHRNMLLNSIRTRNMKKYSPFLPHTYVTEDNTILEEFYINDYPQHVRLKICNRDVLARISDMSGARCQIKGQYSNPAQPTKTTFLLDSKQLHIEITASTYNQVQIARNEFTSLLNQFLQKCNVKGHRKG</sequence>
<feature type="region of interest" description="Disordered" evidence="7">
    <location>
        <begin position="657"/>
        <end position="701"/>
    </location>
</feature>
<dbReference type="Gene3D" id="3.40.50.300">
    <property type="entry name" value="P-loop containing nucleotide triphosphate hydrolases"/>
    <property type="match status" value="2"/>
</dbReference>
<gene>
    <name evidence="11" type="ORF">PGO_102260</name>
</gene>
<evidence type="ECO:0000256" key="5">
    <source>
        <dbReference type="ARBA" id="ARBA00022840"/>
    </source>
</evidence>
<dbReference type="Pfam" id="PF00271">
    <property type="entry name" value="Helicase_C"/>
    <property type="match status" value="1"/>
</dbReference>
<dbReference type="GO" id="GO:0003724">
    <property type="term" value="F:RNA helicase activity"/>
    <property type="evidence" value="ECO:0007669"/>
    <property type="project" value="UniProtKB-EC"/>
</dbReference>
<dbReference type="PROSITE" id="PS00039">
    <property type="entry name" value="DEAD_ATP_HELICASE"/>
    <property type="match status" value="1"/>
</dbReference>
<keyword evidence="2" id="KW-0547">Nucleotide-binding</keyword>
<feature type="compositionally biased region" description="Basic and acidic residues" evidence="7">
    <location>
        <begin position="171"/>
        <end position="196"/>
    </location>
</feature>
<evidence type="ECO:0000259" key="8">
    <source>
        <dbReference type="PROSITE" id="PS51192"/>
    </source>
</evidence>
<dbReference type="InterPro" id="IPR014001">
    <property type="entry name" value="Helicase_ATP-bd"/>
</dbReference>
<feature type="compositionally biased region" description="Polar residues" evidence="7">
    <location>
        <begin position="365"/>
        <end position="392"/>
    </location>
</feature>
<evidence type="ECO:0000259" key="9">
    <source>
        <dbReference type="PROSITE" id="PS51194"/>
    </source>
</evidence>
<dbReference type="SMART" id="SM00487">
    <property type="entry name" value="DEXDc"/>
    <property type="match status" value="1"/>
</dbReference>
<evidence type="ECO:0000256" key="1">
    <source>
        <dbReference type="ARBA" id="ARBA00012552"/>
    </source>
</evidence>
<reference evidence="12" key="1">
    <citation type="submission" date="2017-04" db="EMBL/GenBank/DDBJ databases">
        <title>Plasmodium gonderi genome.</title>
        <authorList>
            <person name="Arisue N."/>
            <person name="Honma H."/>
            <person name="Kawai S."/>
            <person name="Tougan T."/>
            <person name="Tanabe K."/>
            <person name="Horii T."/>
        </authorList>
    </citation>
    <scope>NUCLEOTIDE SEQUENCE [LARGE SCALE GENOMIC DNA]</scope>
    <source>
        <strain evidence="12">ATCC 30045</strain>
    </source>
</reference>
<dbReference type="InterPro" id="IPR001650">
    <property type="entry name" value="Helicase_C-like"/>
</dbReference>
<feature type="compositionally biased region" description="Basic and acidic residues" evidence="7">
    <location>
        <begin position="26"/>
        <end position="59"/>
    </location>
</feature>
<dbReference type="EMBL" id="BDQF01000011">
    <property type="protein sequence ID" value="GAW81468.1"/>
    <property type="molecule type" value="Genomic_DNA"/>
</dbReference>
<feature type="compositionally biased region" description="Basic residues" evidence="7">
    <location>
        <begin position="477"/>
        <end position="488"/>
    </location>
</feature>
<dbReference type="PROSITE" id="PS51194">
    <property type="entry name" value="HELICASE_CTER"/>
    <property type="match status" value="1"/>
</dbReference>
<dbReference type="InterPro" id="IPR011545">
    <property type="entry name" value="DEAD/DEAH_box_helicase_dom"/>
</dbReference>
<dbReference type="PANTHER" id="PTHR47958">
    <property type="entry name" value="ATP-DEPENDENT RNA HELICASE DBP3"/>
    <property type="match status" value="1"/>
</dbReference>
<dbReference type="Proteomes" id="UP000195521">
    <property type="component" value="Unassembled WGS sequence"/>
</dbReference>
<feature type="compositionally biased region" description="Basic and acidic residues" evidence="7">
    <location>
        <begin position="220"/>
        <end position="243"/>
    </location>
</feature>
<feature type="compositionally biased region" description="Basic and acidic residues" evidence="7">
    <location>
        <begin position="657"/>
        <end position="680"/>
    </location>
</feature>
<dbReference type="EC" id="3.6.4.13" evidence="1"/>
<dbReference type="PROSITE" id="PS51192">
    <property type="entry name" value="HELICASE_ATP_BIND_1"/>
    <property type="match status" value="1"/>
</dbReference>
<dbReference type="Pfam" id="PF00270">
    <property type="entry name" value="DEAD"/>
    <property type="match status" value="1"/>
</dbReference>
<dbReference type="OMA" id="YWKLKTR"/>
<feature type="compositionally biased region" description="Basic and acidic residues" evidence="7">
    <location>
        <begin position="283"/>
        <end position="296"/>
    </location>
</feature>
<feature type="compositionally biased region" description="Basic and acidic residues" evidence="7">
    <location>
        <begin position="1"/>
        <end position="13"/>
    </location>
</feature>
<dbReference type="GeneID" id="39748191"/>
<dbReference type="GO" id="GO:0016787">
    <property type="term" value="F:hydrolase activity"/>
    <property type="evidence" value="ECO:0007669"/>
    <property type="project" value="UniProtKB-KW"/>
</dbReference>
<feature type="compositionally biased region" description="Basic residues" evidence="7">
    <location>
        <begin position="297"/>
        <end position="307"/>
    </location>
</feature>
<evidence type="ECO:0000256" key="2">
    <source>
        <dbReference type="ARBA" id="ARBA00022741"/>
    </source>
</evidence>
<feature type="region of interest" description="Disordered" evidence="7">
    <location>
        <begin position="1"/>
        <end position="59"/>
    </location>
</feature>
<dbReference type="InterPro" id="IPR000629">
    <property type="entry name" value="RNA-helicase_DEAD-box_CS"/>
</dbReference>
<keyword evidence="5" id="KW-0067">ATP-binding</keyword>
<evidence type="ECO:0000259" key="10">
    <source>
        <dbReference type="PROSITE" id="PS51195"/>
    </source>
</evidence>
<feature type="domain" description="DEAD-box RNA helicase Q" evidence="10">
    <location>
        <begin position="772"/>
        <end position="800"/>
    </location>
</feature>
<dbReference type="FunFam" id="3.40.50.300:FF:000079">
    <property type="entry name" value="probable ATP-dependent RNA helicase DDX17"/>
    <property type="match status" value="1"/>
</dbReference>
<evidence type="ECO:0000256" key="4">
    <source>
        <dbReference type="ARBA" id="ARBA00022806"/>
    </source>
</evidence>
<dbReference type="CDD" id="cd18787">
    <property type="entry name" value="SF2_C_DEAD"/>
    <property type="match status" value="1"/>
</dbReference>
<feature type="region of interest" description="Disordered" evidence="7">
    <location>
        <begin position="1253"/>
        <end position="1300"/>
    </location>
</feature>
<feature type="compositionally biased region" description="Acidic residues" evidence="7">
    <location>
        <begin position="690"/>
        <end position="701"/>
    </location>
</feature>
<feature type="compositionally biased region" description="Polar residues" evidence="7">
    <location>
        <begin position="1253"/>
        <end position="1266"/>
    </location>
</feature>
<feature type="compositionally biased region" description="Basic and acidic residues" evidence="7">
    <location>
        <begin position="629"/>
        <end position="639"/>
    </location>
</feature>